<organism evidence="1 2">
    <name type="scientific">Flavobacterium suncheonense GH29-5 = DSM 17707</name>
    <dbReference type="NCBI Taxonomy" id="1121899"/>
    <lineage>
        <taxon>Bacteria</taxon>
        <taxon>Pseudomonadati</taxon>
        <taxon>Bacteroidota</taxon>
        <taxon>Flavobacteriia</taxon>
        <taxon>Flavobacteriales</taxon>
        <taxon>Flavobacteriaceae</taxon>
        <taxon>Flavobacterium</taxon>
    </lineage>
</organism>
<sequence length="203" mass="23980">MENWIEYIDLKFSEYEKINSHENKNGFYPSRVYKINGTYIEFEFDGITKLKKIECGKYWTIDNAEYISNAKAVFEQSKNNFIMFLQTSFDGENGTEYELNFTSENIKKLDQFLKLPIESGWIEKLYKYKNGAYKIEIENLSNDFEINNCEIILLDIAEQDLPFVGDKLSRKINTFFIDKFAKKENIKVEITEVKPIENKKTNA</sequence>
<dbReference type="eggNOG" id="ENOG50342A6">
    <property type="taxonomic scope" value="Bacteria"/>
</dbReference>
<evidence type="ECO:0000313" key="1">
    <source>
        <dbReference type="EMBL" id="KGO85042.1"/>
    </source>
</evidence>
<reference evidence="1 2" key="1">
    <citation type="submission" date="2013-09" db="EMBL/GenBank/DDBJ databases">
        <authorList>
            <person name="Zeng Z."/>
            <person name="Chen C."/>
        </authorList>
    </citation>
    <scope>NUCLEOTIDE SEQUENCE [LARGE SCALE GENOMIC DNA]</scope>
    <source>
        <strain evidence="1 2">GH29-5</strain>
    </source>
</reference>
<protein>
    <submittedName>
        <fullName evidence="1">Uncharacterized protein</fullName>
    </submittedName>
</protein>
<proteinExistence type="predicted"/>
<name>A0A0A2LXD6_9FLAO</name>
<dbReference type="EMBL" id="JRLW01000057">
    <property type="protein sequence ID" value="KGO85042.1"/>
    <property type="molecule type" value="Genomic_DNA"/>
</dbReference>
<dbReference type="AlphaFoldDB" id="A0A0A2LXD6"/>
<comment type="caution">
    <text evidence="1">The sequence shown here is derived from an EMBL/GenBank/DDBJ whole genome shotgun (WGS) entry which is preliminary data.</text>
</comment>
<keyword evidence="2" id="KW-1185">Reference proteome</keyword>
<dbReference type="RefSeq" id="WP_026981026.1">
    <property type="nucleotide sequence ID" value="NZ_AUCZ01000042.1"/>
</dbReference>
<dbReference type="OrthoDB" id="1446324at2"/>
<dbReference type="Proteomes" id="UP000030121">
    <property type="component" value="Unassembled WGS sequence"/>
</dbReference>
<evidence type="ECO:0000313" key="2">
    <source>
        <dbReference type="Proteomes" id="UP000030121"/>
    </source>
</evidence>
<gene>
    <name evidence="1" type="ORF">Q764_14250</name>
</gene>
<accession>A0A0A2LXD6</accession>